<dbReference type="Pfam" id="PF13376">
    <property type="entry name" value="OmdA"/>
    <property type="match status" value="1"/>
</dbReference>
<proteinExistence type="predicted"/>
<evidence type="ECO:0000313" key="1">
    <source>
        <dbReference type="EMBL" id="TKC60187.1"/>
    </source>
</evidence>
<dbReference type="RefSeq" id="WP_136880749.1">
    <property type="nucleotide sequence ID" value="NZ_SWDX01000005.1"/>
</dbReference>
<dbReference type="InterPro" id="IPR015018">
    <property type="entry name" value="DUF1905"/>
</dbReference>
<protein>
    <submittedName>
        <fullName evidence="1">DUF1905 domain-containing protein</fullName>
    </submittedName>
</protein>
<dbReference type="Proteomes" id="UP000309594">
    <property type="component" value="Unassembled WGS sequence"/>
</dbReference>
<accession>A0A4U1G8G3</accession>
<name>A0A4U1G8G3_9SPHI</name>
<dbReference type="EMBL" id="SWDX01000005">
    <property type="protein sequence ID" value="TKC60187.1"/>
    <property type="molecule type" value="Genomic_DNA"/>
</dbReference>
<reference evidence="1 2" key="1">
    <citation type="submission" date="2019-04" db="EMBL/GenBank/DDBJ databases">
        <title>Pedobacter sp. RP-1-16 sp. nov., isolated from Arctic soil.</title>
        <authorList>
            <person name="Dahal R.H."/>
            <person name="Kim D.-U."/>
        </authorList>
    </citation>
    <scope>NUCLEOTIDE SEQUENCE [LARGE SCALE GENOMIC DNA]</scope>
    <source>
        <strain evidence="1 2">RP-1-16</strain>
    </source>
</reference>
<dbReference type="Pfam" id="PF08922">
    <property type="entry name" value="DUF1905"/>
    <property type="match status" value="1"/>
</dbReference>
<evidence type="ECO:0000313" key="2">
    <source>
        <dbReference type="Proteomes" id="UP000309594"/>
    </source>
</evidence>
<gene>
    <name evidence="1" type="ORF">FBD94_14840</name>
</gene>
<organism evidence="1 2">
    <name type="scientific">Pedobacter hiemivivus</name>
    <dbReference type="NCBI Taxonomy" id="2530454"/>
    <lineage>
        <taxon>Bacteria</taxon>
        <taxon>Pseudomonadati</taxon>
        <taxon>Bacteroidota</taxon>
        <taxon>Sphingobacteriia</taxon>
        <taxon>Sphingobacteriales</taxon>
        <taxon>Sphingobacteriaceae</taxon>
        <taxon>Pedobacter</taxon>
    </lineage>
</organism>
<dbReference type="InterPro" id="IPR037079">
    <property type="entry name" value="AF2212/PG0164-like_sf"/>
</dbReference>
<sequence length="162" mass="18490">MKSYSFHATIEIIGINPYVQVPEIILTEIFSQAGKNKGHIPVAGTVNSLPYQQTLLKYRGLWLLYINTLMLKNSPKRIGETVKVTIEFDPSDRTIKPHPKLIEALKNNLEAKSKFDKLTPSMQKEMVRYISSLKTEESRTRNIERAINFLLGKSPFIGKKTL</sequence>
<dbReference type="AlphaFoldDB" id="A0A4U1G8G3"/>
<dbReference type="Gene3D" id="2.40.30.100">
    <property type="entry name" value="AF2212/PG0164-like"/>
    <property type="match status" value="1"/>
</dbReference>
<comment type="caution">
    <text evidence="1">The sequence shown here is derived from an EMBL/GenBank/DDBJ whole genome shotgun (WGS) entry which is preliminary data.</text>
</comment>
<dbReference type="SUPFAM" id="SSF141694">
    <property type="entry name" value="AF2212/PG0164-like"/>
    <property type="match status" value="1"/>
</dbReference>